<evidence type="ECO:0000313" key="2">
    <source>
        <dbReference type="Proteomes" id="UP001285441"/>
    </source>
</evidence>
<accession>A0AAE0K0S4</accession>
<gene>
    <name evidence="1" type="ORF">B0H63DRAFT_515624</name>
</gene>
<name>A0AAE0K0S4_9PEZI</name>
<dbReference type="EMBL" id="JAULSW010000011">
    <property type="protein sequence ID" value="KAK3367896.1"/>
    <property type="molecule type" value="Genomic_DNA"/>
</dbReference>
<reference evidence="1" key="2">
    <citation type="submission" date="2023-06" db="EMBL/GenBank/DDBJ databases">
        <authorList>
            <consortium name="Lawrence Berkeley National Laboratory"/>
            <person name="Haridas S."/>
            <person name="Hensen N."/>
            <person name="Bonometti L."/>
            <person name="Westerberg I."/>
            <person name="Brannstrom I.O."/>
            <person name="Guillou S."/>
            <person name="Cros-Aarteil S."/>
            <person name="Calhoun S."/>
            <person name="Kuo A."/>
            <person name="Mondo S."/>
            <person name="Pangilinan J."/>
            <person name="Riley R."/>
            <person name="LaButti K."/>
            <person name="Andreopoulos B."/>
            <person name="Lipzen A."/>
            <person name="Chen C."/>
            <person name="Yanf M."/>
            <person name="Daum C."/>
            <person name="Ng V."/>
            <person name="Clum A."/>
            <person name="Steindorff A."/>
            <person name="Ohm R."/>
            <person name="Martin F."/>
            <person name="Silar P."/>
            <person name="Natvig D."/>
            <person name="Lalanne C."/>
            <person name="Gautier V."/>
            <person name="Ament-velasquez S.L."/>
            <person name="Kruys A."/>
            <person name="Hutchinson M.I."/>
            <person name="Powell A.J."/>
            <person name="Barry K."/>
            <person name="Miller A.N."/>
            <person name="Grigoriev I.V."/>
            <person name="Debuchy R."/>
            <person name="Gladieux P."/>
            <person name="Thoren M.H."/>
            <person name="Johannesson H."/>
        </authorList>
    </citation>
    <scope>NUCLEOTIDE SEQUENCE</scope>
    <source>
        <strain evidence="1">CBS 232.78</strain>
    </source>
</reference>
<keyword evidence="2" id="KW-1185">Reference proteome</keyword>
<protein>
    <submittedName>
        <fullName evidence="1">Uncharacterized protein</fullName>
    </submittedName>
</protein>
<organism evidence="1 2">
    <name type="scientific">Podospora didyma</name>
    <dbReference type="NCBI Taxonomy" id="330526"/>
    <lineage>
        <taxon>Eukaryota</taxon>
        <taxon>Fungi</taxon>
        <taxon>Dikarya</taxon>
        <taxon>Ascomycota</taxon>
        <taxon>Pezizomycotina</taxon>
        <taxon>Sordariomycetes</taxon>
        <taxon>Sordariomycetidae</taxon>
        <taxon>Sordariales</taxon>
        <taxon>Podosporaceae</taxon>
        <taxon>Podospora</taxon>
    </lineage>
</organism>
<evidence type="ECO:0000313" key="1">
    <source>
        <dbReference type="EMBL" id="KAK3367896.1"/>
    </source>
</evidence>
<dbReference type="Proteomes" id="UP001285441">
    <property type="component" value="Unassembled WGS sequence"/>
</dbReference>
<proteinExistence type="predicted"/>
<dbReference type="AlphaFoldDB" id="A0AAE0K0S4"/>
<comment type="caution">
    <text evidence="1">The sequence shown here is derived from an EMBL/GenBank/DDBJ whole genome shotgun (WGS) entry which is preliminary data.</text>
</comment>
<reference evidence="1" key="1">
    <citation type="journal article" date="2023" name="Mol. Phylogenet. Evol.">
        <title>Genome-scale phylogeny and comparative genomics of the fungal order Sordariales.</title>
        <authorList>
            <person name="Hensen N."/>
            <person name="Bonometti L."/>
            <person name="Westerberg I."/>
            <person name="Brannstrom I.O."/>
            <person name="Guillou S."/>
            <person name="Cros-Aarteil S."/>
            <person name="Calhoun S."/>
            <person name="Haridas S."/>
            <person name="Kuo A."/>
            <person name="Mondo S."/>
            <person name="Pangilinan J."/>
            <person name="Riley R."/>
            <person name="LaButti K."/>
            <person name="Andreopoulos B."/>
            <person name="Lipzen A."/>
            <person name="Chen C."/>
            <person name="Yan M."/>
            <person name="Daum C."/>
            <person name="Ng V."/>
            <person name="Clum A."/>
            <person name="Steindorff A."/>
            <person name="Ohm R.A."/>
            <person name="Martin F."/>
            <person name="Silar P."/>
            <person name="Natvig D.O."/>
            <person name="Lalanne C."/>
            <person name="Gautier V."/>
            <person name="Ament-Velasquez S.L."/>
            <person name="Kruys A."/>
            <person name="Hutchinson M.I."/>
            <person name="Powell A.J."/>
            <person name="Barry K."/>
            <person name="Miller A.N."/>
            <person name="Grigoriev I.V."/>
            <person name="Debuchy R."/>
            <person name="Gladieux P."/>
            <person name="Hiltunen Thoren M."/>
            <person name="Johannesson H."/>
        </authorList>
    </citation>
    <scope>NUCLEOTIDE SEQUENCE</scope>
    <source>
        <strain evidence="1">CBS 232.78</strain>
    </source>
</reference>
<sequence>MTFLLNRLFTMGNSLKLIRQCTKYAQNKSSKKAEEQNLAKGAITAIHQTATWRTEGVWNPAAADSSDVPIGNISNFPYLKKRLDVFGMWHFPKQNNTGKSSRIMRAAIAVEKVVPVTRVYAPKIIWQSV</sequence>